<evidence type="ECO:0000313" key="3">
    <source>
        <dbReference type="Proteomes" id="UP000044938"/>
    </source>
</evidence>
<accession>A0A655IVW8</accession>
<reference evidence="2 3" key="1">
    <citation type="submission" date="2015-03" db="EMBL/GenBank/DDBJ databases">
        <authorList>
            <consortium name="Pathogen Informatics"/>
        </authorList>
    </citation>
    <scope>NUCLEOTIDE SEQUENCE [LARGE SCALE GENOMIC DNA]</scope>
    <source>
        <strain evidence="2 3">M09401471</strain>
    </source>
</reference>
<evidence type="ECO:0000256" key="1">
    <source>
        <dbReference type="SAM" id="MobiDB-lite"/>
    </source>
</evidence>
<sequence>MAPARSDTREPVWRARISPAHGRYPSNTACPTPEPRVSVRKSVRHPIRPRLGTTKSMRTQPVVWLAISTMRPLRAAINCVTAPMYSSGQSTVIDSNGSCSVPSMVLVTTCGLPTVNSKPSRRICSTSTASASSPRPCTSQASGAPMSTTRIDTLPTSSASSLLRTMRAVSL</sequence>
<feature type="compositionally biased region" description="Low complexity" evidence="1">
    <location>
        <begin position="122"/>
        <end position="139"/>
    </location>
</feature>
<dbReference type="AlphaFoldDB" id="A0A655IVW8"/>
<feature type="compositionally biased region" description="Polar residues" evidence="1">
    <location>
        <begin position="140"/>
        <end position="158"/>
    </location>
</feature>
<organism evidence="2 3">
    <name type="scientific">Mycobacterium tuberculosis</name>
    <dbReference type="NCBI Taxonomy" id="1773"/>
    <lineage>
        <taxon>Bacteria</taxon>
        <taxon>Bacillati</taxon>
        <taxon>Actinomycetota</taxon>
        <taxon>Actinomycetes</taxon>
        <taxon>Mycobacteriales</taxon>
        <taxon>Mycobacteriaceae</taxon>
        <taxon>Mycobacterium</taxon>
        <taxon>Mycobacterium tuberculosis complex</taxon>
    </lineage>
</organism>
<gene>
    <name evidence="2" type="ORF">ERS007720_02031</name>
</gene>
<protein>
    <submittedName>
        <fullName evidence="2">Uncharacterized protein</fullName>
    </submittedName>
</protein>
<dbReference type="EMBL" id="CSAJ01000237">
    <property type="protein sequence ID" value="COW21484.1"/>
    <property type="molecule type" value="Genomic_DNA"/>
</dbReference>
<name>A0A655IVW8_MYCTX</name>
<dbReference type="Proteomes" id="UP000044938">
    <property type="component" value="Unassembled WGS sequence"/>
</dbReference>
<proteinExistence type="predicted"/>
<feature type="region of interest" description="Disordered" evidence="1">
    <location>
        <begin position="121"/>
        <end position="158"/>
    </location>
</feature>
<evidence type="ECO:0000313" key="2">
    <source>
        <dbReference type="EMBL" id="COW21484.1"/>
    </source>
</evidence>